<sequence length="162" mass="18180">MRVRPLWFVVLWVCGERDAGGEEGKVWKRETGRSWYLAAHNVKRPHSLFASICSSVQKARSYTDAEATTTLRTFARGSPRPTARSPSVDRSSKKGPQVKCSSVQLDRRWKTHSSSVICTHTPIFSKIAYRCAKVTVAASFLRSREALAYATTKHTVIPHPHP</sequence>
<evidence type="ECO:0000256" key="1">
    <source>
        <dbReference type="SAM" id="MobiDB-lite"/>
    </source>
</evidence>
<feature type="region of interest" description="Disordered" evidence="1">
    <location>
        <begin position="75"/>
        <end position="98"/>
    </location>
</feature>
<feature type="chain" id="PRO_5047399188" description="Secreted protein" evidence="2">
    <location>
        <begin position="22"/>
        <end position="162"/>
    </location>
</feature>
<evidence type="ECO:0000256" key="2">
    <source>
        <dbReference type="SAM" id="SignalP"/>
    </source>
</evidence>
<evidence type="ECO:0000313" key="4">
    <source>
        <dbReference type="Proteomes" id="UP000815677"/>
    </source>
</evidence>
<keyword evidence="2" id="KW-0732">Signal</keyword>
<name>A0ABQ0LKH4_MYCCL</name>
<proteinExistence type="predicted"/>
<gene>
    <name evidence="3" type="ORF">MCHLO_08746</name>
</gene>
<keyword evidence="4" id="KW-1185">Reference proteome</keyword>
<evidence type="ECO:0000313" key="3">
    <source>
        <dbReference type="EMBL" id="GAT51620.1"/>
    </source>
</evidence>
<dbReference type="EMBL" id="DF847305">
    <property type="protein sequence ID" value="GAT51620.1"/>
    <property type="molecule type" value="Genomic_DNA"/>
</dbReference>
<accession>A0ABQ0LKH4</accession>
<dbReference type="Proteomes" id="UP000815677">
    <property type="component" value="Unassembled WGS sequence"/>
</dbReference>
<protein>
    <recommendedName>
        <fullName evidence="5">Secreted protein</fullName>
    </recommendedName>
</protein>
<reference evidence="3" key="1">
    <citation type="submission" date="2014-09" db="EMBL/GenBank/DDBJ databases">
        <title>Genome sequence of the luminous mushroom Mycena chlorophos for searching fungal bioluminescence genes.</title>
        <authorList>
            <person name="Tanaka Y."/>
            <person name="Kasuga D."/>
            <person name="Oba Y."/>
            <person name="Hase S."/>
            <person name="Sato K."/>
            <person name="Oba Y."/>
            <person name="Sakakibara Y."/>
        </authorList>
    </citation>
    <scope>NUCLEOTIDE SEQUENCE</scope>
</reference>
<organism evidence="3 4">
    <name type="scientific">Mycena chlorophos</name>
    <name type="common">Agaric fungus</name>
    <name type="synonym">Agaricus chlorophos</name>
    <dbReference type="NCBI Taxonomy" id="658473"/>
    <lineage>
        <taxon>Eukaryota</taxon>
        <taxon>Fungi</taxon>
        <taxon>Dikarya</taxon>
        <taxon>Basidiomycota</taxon>
        <taxon>Agaricomycotina</taxon>
        <taxon>Agaricomycetes</taxon>
        <taxon>Agaricomycetidae</taxon>
        <taxon>Agaricales</taxon>
        <taxon>Marasmiineae</taxon>
        <taxon>Mycenaceae</taxon>
        <taxon>Mycena</taxon>
    </lineage>
</organism>
<evidence type="ECO:0008006" key="5">
    <source>
        <dbReference type="Google" id="ProtNLM"/>
    </source>
</evidence>
<feature type="signal peptide" evidence="2">
    <location>
        <begin position="1"/>
        <end position="21"/>
    </location>
</feature>